<dbReference type="InterPro" id="IPR009057">
    <property type="entry name" value="Homeodomain-like_sf"/>
</dbReference>
<protein>
    <submittedName>
        <fullName evidence="2">Integrase catalytic region</fullName>
    </submittedName>
</protein>
<organism evidence="2 4">
    <name type="scientific">Kosmotoga olearia (strain ATCC BAA-1733 / DSM 21960 / TBF 19.5.1)</name>
    <dbReference type="NCBI Taxonomy" id="521045"/>
    <lineage>
        <taxon>Bacteria</taxon>
        <taxon>Thermotogati</taxon>
        <taxon>Thermotogota</taxon>
        <taxon>Thermotogae</taxon>
        <taxon>Kosmotogales</taxon>
        <taxon>Kosmotogaceae</taxon>
        <taxon>Kosmotoga</taxon>
    </lineage>
</organism>
<dbReference type="EMBL" id="CP001634">
    <property type="protein sequence ID" value="ACR79345.1"/>
    <property type="molecule type" value="Genomic_DNA"/>
</dbReference>
<dbReference type="InterPro" id="IPR001584">
    <property type="entry name" value="Integrase_cat-core"/>
</dbReference>
<proteinExistence type="predicted"/>
<dbReference type="GO" id="GO:0003676">
    <property type="term" value="F:nucleic acid binding"/>
    <property type="evidence" value="ECO:0007669"/>
    <property type="project" value="InterPro"/>
</dbReference>
<dbReference type="eggNOG" id="COG2801">
    <property type="taxonomic scope" value="Bacteria"/>
</dbReference>
<dbReference type="InterPro" id="IPR036397">
    <property type="entry name" value="RNaseH_sf"/>
</dbReference>
<dbReference type="HOGENOM" id="CLU_052819_0_0_0"/>
<dbReference type="KEGG" id="kol:Kole_0628"/>
<dbReference type="PROSITE" id="PS50994">
    <property type="entry name" value="INTEGRASE"/>
    <property type="match status" value="1"/>
</dbReference>
<dbReference type="GO" id="GO:0015074">
    <property type="term" value="P:DNA integration"/>
    <property type="evidence" value="ECO:0007669"/>
    <property type="project" value="InterPro"/>
</dbReference>
<keyword evidence="4" id="KW-1185">Reference proteome</keyword>
<dbReference type="NCBIfam" id="NF033516">
    <property type="entry name" value="transpos_IS3"/>
    <property type="match status" value="1"/>
</dbReference>
<dbReference type="SUPFAM" id="SSF53098">
    <property type="entry name" value="Ribonuclease H-like"/>
    <property type="match status" value="1"/>
</dbReference>
<sequence length="276" mass="32764">MTLLLNEGFSVSEALRYLKISRSTYYYKPREYSRRTNDEEILKEIEELKREHPYWGYRRIWAMLRKKGNKLNRKRVYRIMKENGLLFKVEHKKACRTIQKKIKPTRPREVLGIDMTKVFTRDAGWAYYIAVIDWYTREILGSEISLRCRTEEWLKALDRALNEGYPEGVRGEEVILVSDNGSQPTSTKFLKECAVLGIKQIFTSYNNPKGNANTERYFRTYKEEVAWVLDNPSYEELIEKTKTFETFYNEEYPHSALGYKSPKEVFEESVSLHKIA</sequence>
<evidence type="ECO:0000259" key="1">
    <source>
        <dbReference type="PROSITE" id="PS50994"/>
    </source>
</evidence>
<dbReference type="STRING" id="521045.Kole_0628"/>
<dbReference type="Pfam" id="PF00665">
    <property type="entry name" value="rve"/>
    <property type="match status" value="1"/>
</dbReference>
<evidence type="ECO:0000313" key="2">
    <source>
        <dbReference type="EMBL" id="ACR79345.1"/>
    </source>
</evidence>
<evidence type="ECO:0000313" key="3">
    <source>
        <dbReference type="EMBL" id="ACR79478.1"/>
    </source>
</evidence>
<dbReference type="InterPro" id="IPR050900">
    <property type="entry name" value="Transposase_IS3/IS150/IS904"/>
</dbReference>
<dbReference type="InterPro" id="IPR025948">
    <property type="entry name" value="HTH-like_dom"/>
</dbReference>
<name>C5CF68_KOSOT</name>
<dbReference type="Proteomes" id="UP000002382">
    <property type="component" value="Chromosome"/>
</dbReference>
<gene>
    <name evidence="2" type="ordered locus">Kole_0628</name>
    <name evidence="3" type="ordered locus">Kole_0766</name>
</gene>
<dbReference type="Gene3D" id="3.30.420.10">
    <property type="entry name" value="Ribonuclease H-like superfamily/Ribonuclease H"/>
    <property type="match status" value="1"/>
</dbReference>
<reference evidence="2 4" key="1">
    <citation type="submission" date="2009-06" db="EMBL/GenBank/DDBJ databases">
        <title>Complete sequence of Thermotogales bacterium TBF 19.5.1.</title>
        <authorList>
            <consortium name="US DOE Joint Genome Institute"/>
            <person name="Lucas S."/>
            <person name="Copeland A."/>
            <person name="Lapidus A."/>
            <person name="Glavina del Rio T."/>
            <person name="Tice H."/>
            <person name="Bruce D."/>
            <person name="Goodwin L."/>
            <person name="Pitluck S."/>
            <person name="Chertkov O."/>
            <person name="Brettin T."/>
            <person name="Detter J.C."/>
            <person name="Han C."/>
            <person name="Schmutz J."/>
            <person name="Larimer F."/>
            <person name="Land M."/>
            <person name="Hauser L."/>
            <person name="Kyrpides N."/>
            <person name="Ovchinnikova G."/>
            <person name="Noll K."/>
        </authorList>
    </citation>
    <scope>NUCLEOTIDE SEQUENCE [LARGE SCALE GENOMIC DNA]</scope>
    <source>
        <strain evidence="4">ATCC BAA-1733 / DSM 21960 / TBF 19.5.1</strain>
        <strain evidence="2">TBF 19.5.1</strain>
    </source>
</reference>
<dbReference type="PANTHER" id="PTHR46889">
    <property type="entry name" value="TRANSPOSASE INSF FOR INSERTION SEQUENCE IS3B-RELATED"/>
    <property type="match status" value="1"/>
</dbReference>
<dbReference type="PANTHER" id="PTHR46889:SF4">
    <property type="entry name" value="TRANSPOSASE INSO FOR INSERTION SEQUENCE ELEMENT IS911B-RELATED"/>
    <property type="match status" value="1"/>
</dbReference>
<dbReference type="SUPFAM" id="SSF46689">
    <property type="entry name" value="Homeodomain-like"/>
    <property type="match status" value="1"/>
</dbReference>
<dbReference type="InterPro" id="IPR012337">
    <property type="entry name" value="RNaseH-like_sf"/>
</dbReference>
<dbReference type="EMBL" id="CP001634">
    <property type="protein sequence ID" value="ACR79478.1"/>
    <property type="molecule type" value="Genomic_DNA"/>
</dbReference>
<dbReference type="KEGG" id="kol:Kole_0766"/>
<accession>C5CF68</accession>
<dbReference type="AlphaFoldDB" id="C5CF68"/>
<feature type="domain" description="Integrase catalytic" evidence="1">
    <location>
        <begin position="103"/>
        <end position="270"/>
    </location>
</feature>
<reference evidence="2 4" key="2">
    <citation type="journal article" date="2011" name="J. Bacteriol.">
        <title>Genome Sequence of Kosmotoga olearia Strain TBF 19.5.1, a Thermophilic Bacterium with a Wide Growth Temperature Range, Isolated from the Troll B Oil Platform in the North Sea.</title>
        <authorList>
            <person name="Swithers K.S."/>
            <person name="Dipippo J.L."/>
            <person name="Bruce D.C."/>
            <person name="Detter C."/>
            <person name="Tapia R."/>
            <person name="Han S."/>
            <person name="Goodwin L.A."/>
            <person name="Han J."/>
            <person name="Woyke T."/>
            <person name="Pitluck S."/>
            <person name="Pennacchio L."/>
            <person name="Nolan M."/>
            <person name="Mikhailova N."/>
            <person name="Land M.L."/>
            <person name="Nesbo C.L."/>
            <person name="Gogarten J.P."/>
            <person name="Noll K.M."/>
        </authorList>
    </citation>
    <scope>NUCLEOTIDE SEQUENCE [LARGE SCALE GENOMIC DNA]</scope>
    <source>
        <strain evidence="4">ATCC BAA-1733 / DSM 21960 / TBF 19.5.1</strain>
        <strain evidence="2">TBF 19.5.1</strain>
    </source>
</reference>
<evidence type="ECO:0000313" key="4">
    <source>
        <dbReference type="Proteomes" id="UP000002382"/>
    </source>
</evidence>
<dbReference type="InterPro" id="IPR048020">
    <property type="entry name" value="Transpos_IS3"/>
</dbReference>
<dbReference type="Pfam" id="PF13276">
    <property type="entry name" value="HTH_21"/>
    <property type="match status" value="1"/>
</dbReference>